<sequence>MKRKVGKDNNVKNDEDDCDFEPKLTRSKAKKLLQDQSKVVWPIKPKRNVVESDLNIFNEELPEESDDEEYKPSIDDLQEQSEEESGRHSIVSTASHTSLLDLSVSQYLENFDANLLDSETMKCSPDSVFKIPSENIGQRTRSKLCLSDTPLEAIEKAFVPPDITTDMYDFQCDNEDWENFLKEFMQPLSNDLEDDDEADPEYNALADEEEMYKEELRRDRAVKISRKELRKLMAELFECPDEFSSDEEEEKRVKTEIVNKVNADLNEKAEKTDEEVKENETFMTKTQILLLQQQLRQHATLVELSNINKVSAFNIYNLEPAFSLIEKWEKYLMSENGTEVIEHMKNEVKKAKKAKQKSNYHRVIFHPSLLKLISESNVFMYSLLLPPTGFRCDGPLKMEFVDHEDALIAIGLDEFMPYLKKYPRWFDKNKLTEKGACELISEYLMPAKTPLQIVSRIKHVKSVNSNPINYYRTHRRAPQTIHFVIPFNDQLKQPPCKREKFLLPLMFKNYIHPPPPEEEKKLN</sequence>
<dbReference type="OMA" id="MINTMQL"/>
<gene>
    <name evidence="6" type="primary">8233590</name>
    <name evidence="5" type="ORF">Phum_PHUM370280</name>
</gene>
<feature type="compositionally biased region" description="Basic and acidic residues" evidence="4">
    <location>
        <begin position="1"/>
        <end position="13"/>
    </location>
</feature>
<dbReference type="RefSeq" id="XP_002428210.1">
    <property type="nucleotide sequence ID" value="XM_002428165.1"/>
</dbReference>
<feature type="region of interest" description="Disordered" evidence="4">
    <location>
        <begin position="1"/>
        <end position="23"/>
    </location>
</feature>
<protein>
    <submittedName>
        <fullName evidence="5 6">Uncharacterized protein</fullName>
    </submittedName>
</protein>
<keyword evidence="3" id="KW-0539">Nucleus</keyword>
<dbReference type="KEGG" id="phu:Phum_PHUM370280"/>
<dbReference type="eggNOG" id="ENOG502QT2W">
    <property type="taxonomic scope" value="Eukaryota"/>
</dbReference>
<evidence type="ECO:0000313" key="6">
    <source>
        <dbReference type="EnsemblMetazoa" id="PHUM370280-PA"/>
    </source>
</evidence>
<dbReference type="InterPro" id="IPR052435">
    <property type="entry name" value="YY1-Transcr_Regul"/>
</dbReference>
<dbReference type="GeneID" id="8233590"/>
<evidence type="ECO:0000313" key="7">
    <source>
        <dbReference type="Proteomes" id="UP000009046"/>
    </source>
</evidence>
<dbReference type="GO" id="GO:0003712">
    <property type="term" value="F:transcription coregulator activity"/>
    <property type="evidence" value="ECO:0007669"/>
    <property type="project" value="TreeGrafter"/>
</dbReference>
<dbReference type="OrthoDB" id="6257037at2759"/>
<dbReference type="InParanoid" id="E0VQ16"/>
<reference evidence="5" key="2">
    <citation type="submission" date="2007-04" db="EMBL/GenBank/DDBJ databases">
        <title>The genome of the human body louse.</title>
        <authorList>
            <consortium name="The Human Body Louse Genome Consortium"/>
            <person name="Kirkness E."/>
            <person name="Walenz B."/>
            <person name="Hass B."/>
            <person name="Bruggner R."/>
            <person name="Strausberg R."/>
        </authorList>
    </citation>
    <scope>NUCLEOTIDE SEQUENCE</scope>
    <source>
        <strain evidence="5">USDA</strain>
    </source>
</reference>
<evidence type="ECO:0000256" key="4">
    <source>
        <dbReference type="SAM" id="MobiDB-lite"/>
    </source>
</evidence>
<evidence type="ECO:0000256" key="3">
    <source>
        <dbReference type="ARBA" id="ARBA00023242"/>
    </source>
</evidence>
<evidence type="ECO:0000256" key="2">
    <source>
        <dbReference type="ARBA" id="ARBA00023163"/>
    </source>
</evidence>
<name>E0VQ16_PEDHC</name>
<dbReference type="HOGENOM" id="CLU_521062_0_0_1"/>
<evidence type="ECO:0000313" key="5">
    <source>
        <dbReference type="EMBL" id="EEB15472.1"/>
    </source>
</evidence>
<reference evidence="6" key="3">
    <citation type="submission" date="2020-05" db="UniProtKB">
        <authorList>
            <consortium name="EnsemblMetazoa"/>
        </authorList>
    </citation>
    <scope>IDENTIFICATION</scope>
    <source>
        <strain evidence="6">USDA</strain>
    </source>
</reference>
<feature type="region of interest" description="Disordered" evidence="4">
    <location>
        <begin position="53"/>
        <end position="88"/>
    </location>
</feature>
<dbReference type="EMBL" id="DS235389">
    <property type="protein sequence ID" value="EEB15472.1"/>
    <property type="molecule type" value="Genomic_DNA"/>
</dbReference>
<dbReference type="VEuPathDB" id="VectorBase:PHUM370280"/>
<dbReference type="STRING" id="121224.E0VQ16"/>
<dbReference type="GO" id="GO:0005634">
    <property type="term" value="C:nucleus"/>
    <property type="evidence" value="ECO:0007669"/>
    <property type="project" value="TreeGrafter"/>
</dbReference>
<keyword evidence="1" id="KW-0805">Transcription regulation</keyword>
<dbReference type="EMBL" id="AAZO01004311">
    <property type="status" value="NOT_ANNOTATED_CDS"/>
    <property type="molecule type" value="Genomic_DNA"/>
</dbReference>
<reference evidence="5" key="1">
    <citation type="submission" date="2007-04" db="EMBL/GenBank/DDBJ databases">
        <title>Annotation of Pediculus humanus corporis strain USDA.</title>
        <authorList>
            <person name="Kirkness E."/>
            <person name="Hannick L."/>
            <person name="Hass B."/>
            <person name="Bruggner R."/>
            <person name="Lawson D."/>
            <person name="Bidwell S."/>
            <person name="Joardar V."/>
            <person name="Caler E."/>
            <person name="Walenz B."/>
            <person name="Inman J."/>
            <person name="Schobel S."/>
            <person name="Galinsky K."/>
            <person name="Amedeo P."/>
            <person name="Strausberg R."/>
        </authorList>
    </citation>
    <scope>NUCLEOTIDE SEQUENCE</scope>
    <source>
        <strain evidence="5">USDA</strain>
    </source>
</reference>
<keyword evidence="7" id="KW-1185">Reference proteome</keyword>
<dbReference type="PANTHER" id="PTHR16088">
    <property type="entry name" value="YY1 ASSOCIATED PROTEIN-RELATED"/>
    <property type="match status" value="1"/>
</dbReference>
<dbReference type="CTD" id="8233590"/>
<dbReference type="GO" id="GO:0006355">
    <property type="term" value="P:regulation of DNA-templated transcription"/>
    <property type="evidence" value="ECO:0007669"/>
    <property type="project" value="TreeGrafter"/>
</dbReference>
<accession>E0VQ16</accession>
<evidence type="ECO:0000256" key="1">
    <source>
        <dbReference type="ARBA" id="ARBA00023015"/>
    </source>
</evidence>
<dbReference type="EnsemblMetazoa" id="PHUM370280-RA">
    <property type="protein sequence ID" value="PHUM370280-PA"/>
    <property type="gene ID" value="PHUM370280"/>
</dbReference>
<dbReference type="Proteomes" id="UP000009046">
    <property type="component" value="Unassembled WGS sequence"/>
</dbReference>
<dbReference type="PANTHER" id="PTHR16088:SF3">
    <property type="entry name" value="GON-4-LIKE PROTEIN"/>
    <property type="match status" value="1"/>
</dbReference>
<feature type="compositionally biased region" description="Acidic residues" evidence="4">
    <location>
        <begin position="60"/>
        <end position="69"/>
    </location>
</feature>
<proteinExistence type="predicted"/>
<organism>
    <name type="scientific">Pediculus humanus subsp. corporis</name>
    <name type="common">Body louse</name>
    <dbReference type="NCBI Taxonomy" id="121224"/>
    <lineage>
        <taxon>Eukaryota</taxon>
        <taxon>Metazoa</taxon>
        <taxon>Ecdysozoa</taxon>
        <taxon>Arthropoda</taxon>
        <taxon>Hexapoda</taxon>
        <taxon>Insecta</taxon>
        <taxon>Pterygota</taxon>
        <taxon>Neoptera</taxon>
        <taxon>Paraneoptera</taxon>
        <taxon>Psocodea</taxon>
        <taxon>Troctomorpha</taxon>
        <taxon>Phthiraptera</taxon>
        <taxon>Anoplura</taxon>
        <taxon>Pediculidae</taxon>
        <taxon>Pediculus</taxon>
    </lineage>
</organism>
<keyword evidence="2" id="KW-0804">Transcription</keyword>
<dbReference type="AlphaFoldDB" id="E0VQ16"/>